<accession>A0A815JT01</accession>
<dbReference type="Proteomes" id="UP000663828">
    <property type="component" value="Unassembled WGS sequence"/>
</dbReference>
<dbReference type="AlphaFoldDB" id="A0A815JT01"/>
<comment type="caution">
    <text evidence="2">The sequence shown here is derived from an EMBL/GenBank/DDBJ whole genome shotgun (WGS) entry which is preliminary data.</text>
</comment>
<reference evidence="2" key="1">
    <citation type="submission" date="2021-02" db="EMBL/GenBank/DDBJ databases">
        <authorList>
            <person name="Nowell W R."/>
        </authorList>
    </citation>
    <scope>NUCLEOTIDE SEQUENCE</scope>
</reference>
<dbReference type="EMBL" id="CAJNOJ010000303">
    <property type="protein sequence ID" value="CAF1383944.1"/>
    <property type="molecule type" value="Genomic_DNA"/>
</dbReference>
<evidence type="ECO:0000313" key="4">
    <source>
        <dbReference type="Proteomes" id="UP000663852"/>
    </source>
</evidence>
<organism evidence="2 4">
    <name type="scientific">Adineta ricciae</name>
    <name type="common">Rotifer</name>
    <dbReference type="NCBI Taxonomy" id="249248"/>
    <lineage>
        <taxon>Eukaryota</taxon>
        <taxon>Metazoa</taxon>
        <taxon>Spiralia</taxon>
        <taxon>Gnathifera</taxon>
        <taxon>Rotifera</taxon>
        <taxon>Eurotatoria</taxon>
        <taxon>Bdelloidea</taxon>
        <taxon>Adinetida</taxon>
        <taxon>Adinetidae</taxon>
        <taxon>Adineta</taxon>
    </lineage>
</organism>
<keyword evidence="3" id="KW-1185">Reference proteome</keyword>
<evidence type="ECO:0000313" key="3">
    <source>
        <dbReference type="Proteomes" id="UP000663828"/>
    </source>
</evidence>
<evidence type="ECO:0000313" key="2">
    <source>
        <dbReference type="EMBL" id="CAF1383944.1"/>
    </source>
</evidence>
<gene>
    <name evidence="2" type="ORF">EDS130_LOCUS35089</name>
    <name evidence="1" type="ORF">XAT740_LOCUS32829</name>
</gene>
<sequence>MNGWPTNELGRNPTNWTGIWYGIIETFPKNELGSGWNVKLEIGNYPMKDFTCTIWKSIFTENDSIKTIKDYQLCRGNHLNDLYIDEGNNVTIKIQWINKMFISSFKYKGVLAISTMKMFENILEEDILIIDDYPADENHVTSLRIQSIHRMKMKRMFN</sequence>
<name>A0A815JT01_ADIRI</name>
<evidence type="ECO:0000313" key="1">
    <source>
        <dbReference type="EMBL" id="CAF1376429.1"/>
    </source>
</evidence>
<dbReference type="EMBL" id="CAJNOR010003090">
    <property type="protein sequence ID" value="CAF1376429.1"/>
    <property type="molecule type" value="Genomic_DNA"/>
</dbReference>
<dbReference type="OrthoDB" id="10010816at2759"/>
<protein>
    <submittedName>
        <fullName evidence="2">Uncharacterized protein</fullName>
    </submittedName>
</protein>
<dbReference type="Proteomes" id="UP000663852">
    <property type="component" value="Unassembled WGS sequence"/>
</dbReference>
<proteinExistence type="predicted"/>